<evidence type="ECO:0000313" key="2">
    <source>
        <dbReference type="EMBL" id="MCI56381.1"/>
    </source>
</evidence>
<feature type="region of interest" description="Disordered" evidence="1">
    <location>
        <begin position="1"/>
        <end position="21"/>
    </location>
</feature>
<evidence type="ECO:0000313" key="3">
    <source>
        <dbReference type="Proteomes" id="UP000265520"/>
    </source>
</evidence>
<reference evidence="2 3" key="1">
    <citation type="journal article" date="2018" name="Front. Plant Sci.">
        <title>Red Clover (Trifolium pratense) and Zigzag Clover (T. medium) - A Picture of Genomic Similarities and Differences.</title>
        <authorList>
            <person name="Dluhosova J."/>
            <person name="Istvanek J."/>
            <person name="Nedelnik J."/>
            <person name="Repkova J."/>
        </authorList>
    </citation>
    <scope>NUCLEOTIDE SEQUENCE [LARGE SCALE GENOMIC DNA]</scope>
    <source>
        <strain evidence="3">cv. 10/8</strain>
        <tissue evidence="2">Leaf</tissue>
    </source>
</reference>
<dbReference type="Proteomes" id="UP000265520">
    <property type="component" value="Unassembled WGS sequence"/>
</dbReference>
<dbReference type="EMBL" id="LXQA010511350">
    <property type="protein sequence ID" value="MCI56381.1"/>
    <property type="molecule type" value="Genomic_DNA"/>
</dbReference>
<name>A0A392T5K3_9FABA</name>
<dbReference type="AlphaFoldDB" id="A0A392T5K3"/>
<protein>
    <submittedName>
        <fullName evidence="2">Uncharacterized protein</fullName>
    </submittedName>
</protein>
<keyword evidence="3" id="KW-1185">Reference proteome</keyword>
<sequence>AVKTSPSSYSLSQQSLVAPSA</sequence>
<comment type="caution">
    <text evidence="2">The sequence shown here is derived from an EMBL/GenBank/DDBJ whole genome shotgun (WGS) entry which is preliminary data.</text>
</comment>
<evidence type="ECO:0000256" key="1">
    <source>
        <dbReference type="SAM" id="MobiDB-lite"/>
    </source>
</evidence>
<organism evidence="2 3">
    <name type="scientific">Trifolium medium</name>
    <dbReference type="NCBI Taxonomy" id="97028"/>
    <lineage>
        <taxon>Eukaryota</taxon>
        <taxon>Viridiplantae</taxon>
        <taxon>Streptophyta</taxon>
        <taxon>Embryophyta</taxon>
        <taxon>Tracheophyta</taxon>
        <taxon>Spermatophyta</taxon>
        <taxon>Magnoliopsida</taxon>
        <taxon>eudicotyledons</taxon>
        <taxon>Gunneridae</taxon>
        <taxon>Pentapetalae</taxon>
        <taxon>rosids</taxon>
        <taxon>fabids</taxon>
        <taxon>Fabales</taxon>
        <taxon>Fabaceae</taxon>
        <taxon>Papilionoideae</taxon>
        <taxon>50 kb inversion clade</taxon>
        <taxon>NPAAA clade</taxon>
        <taxon>Hologalegina</taxon>
        <taxon>IRL clade</taxon>
        <taxon>Trifolieae</taxon>
        <taxon>Trifolium</taxon>
    </lineage>
</organism>
<accession>A0A392T5K3</accession>
<proteinExistence type="predicted"/>
<feature type="non-terminal residue" evidence="2">
    <location>
        <position position="1"/>
    </location>
</feature>